<evidence type="ECO:0000256" key="1">
    <source>
        <dbReference type="SAM" id="MobiDB-lite"/>
    </source>
</evidence>
<dbReference type="EMBL" id="FNOF01000016">
    <property type="protein sequence ID" value="SDX16339.1"/>
    <property type="molecule type" value="Genomic_DNA"/>
</dbReference>
<dbReference type="RefSeq" id="WP_004517509.1">
    <property type="nucleotide sequence ID" value="NZ_FNOF01000016.1"/>
</dbReference>
<gene>
    <name evidence="2" type="ORF">SAMN05443574_11663</name>
</gene>
<dbReference type="Proteomes" id="UP000182573">
    <property type="component" value="Unassembled WGS sequence"/>
</dbReference>
<feature type="region of interest" description="Disordered" evidence="1">
    <location>
        <begin position="203"/>
        <end position="223"/>
    </location>
</feature>
<dbReference type="STRING" id="28442.SAMN05443574_11663"/>
<evidence type="ECO:0000313" key="3">
    <source>
        <dbReference type="Proteomes" id="UP000182573"/>
    </source>
</evidence>
<accession>A0A1H2ZI09</accession>
<dbReference type="AlphaFoldDB" id="A0A1H2ZI09"/>
<organism evidence="2 3">
    <name type="scientific">Haloarcula vallismortis</name>
    <name type="common">Halobacterium vallismortis</name>
    <dbReference type="NCBI Taxonomy" id="28442"/>
    <lineage>
        <taxon>Archaea</taxon>
        <taxon>Methanobacteriati</taxon>
        <taxon>Methanobacteriota</taxon>
        <taxon>Stenosarchaea group</taxon>
        <taxon>Halobacteria</taxon>
        <taxon>Halobacteriales</taxon>
        <taxon>Haloarculaceae</taxon>
        <taxon>Haloarcula</taxon>
    </lineage>
</organism>
<sequence>MTAPTLLVSQSGRLTHGLSAVASAQTDGPVVTLTTDCPEDNQYYLSPATIETIERRYPDDDTAPATVVVDGQMHPGQHVDLRSRLEPVTVRDVRAAVWEWLGEANPVAATCLELQHARIARRGAAAAQREAADRGPSGTSGSVAAYDEQIQQLRDTLAAQQTAASQRIQTGYSDVDGRIVLLGRVTAPTTPLWAALTETTATATAGRPAQPTTATTTVGPHTLAVTDTPGIPGTHGIPDWLGRALPGLTAAIEQATCVLCVGEGRESLRAAVAEEFDVRCRALPSDTESTARETLKATLDTSELAIKLPYSDPAHTLVSELYEEATVHTVEYDDAIYLHVAVSQAANRDLRRRVSAVDGDIQAYDG</sequence>
<name>A0A1H2ZI09_HALVA</name>
<evidence type="ECO:0000313" key="2">
    <source>
        <dbReference type="EMBL" id="SDX16339.1"/>
    </source>
</evidence>
<proteinExistence type="predicted"/>
<reference evidence="2 3" key="1">
    <citation type="submission" date="2016-10" db="EMBL/GenBank/DDBJ databases">
        <authorList>
            <person name="de Groot N.N."/>
        </authorList>
    </citation>
    <scope>NUCLEOTIDE SEQUENCE [LARGE SCALE GENOMIC DNA]</scope>
    <source>
        <strain evidence="2 3">DSM 3756</strain>
    </source>
</reference>
<protein>
    <submittedName>
        <fullName evidence="2">Uncharacterized protein</fullName>
    </submittedName>
</protein>